<dbReference type="Pfam" id="PF02946">
    <property type="entry name" value="GTF2I"/>
    <property type="match status" value="1"/>
</dbReference>
<keyword evidence="5" id="KW-0804">Transcription</keyword>
<keyword evidence="6" id="KW-0539">Nucleus</keyword>
<sequence length="137" mass="15139">CVTVHEDNVFTVGSEKGRVFLNTRKEIQSDFHKFCNELPKPTKEGVQVGQRLPAEPPSDIFVLRKMVEEVFSVLYGEAVGKTGLVPVPYEQILKDPSSLSVHGLPEGFGAKFEQCLVVTCPNHDYCKAAFSSVAKKL</sequence>
<reference evidence="7" key="2">
    <citation type="submission" date="2025-09" db="UniProtKB">
        <authorList>
            <consortium name="Ensembl"/>
        </authorList>
    </citation>
    <scope>IDENTIFICATION</scope>
</reference>
<dbReference type="PROSITE" id="PS51139">
    <property type="entry name" value="GTF2I"/>
    <property type="match status" value="1"/>
</dbReference>
<dbReference type="PANTHER" id="PTHR46304">
    <property type="entry name" value="GENERAL TRANSCRIPTION FACTOR II-I REPEAT DOMAIN-CONTAINING PROTEIN 1"/>
    <property type="match status" value="1"/>
</dbReference>
<evidence type="ECO:0000313" key="8">
    <source>
        <dbReference type="Proteomes" id="UP000694620"/>
    </source>
</evidence>
<keyword evidence="2" id="KW-0677">Repeat</keyword>
<dbReference type="GeneTree" id="ENSGT00940000159414"/>
<dbReference type="Gene3D" id="3.90.1460.10">
    <property type="entry name" value="GTF2I-like"/>
    <property type="match status" value="1"/>
</dbReference>
<dbReference type="SUPFAM" id="SSF117773">
    <property type="entry name" value="GTF2I-like repeat"/>
    <property type="match status" value="1"/>
</dbReference>
<evidence type="ECO:0000256" key="6">
    <source>
        <dbReference type="ARBA" id="ARBA00023242"/>
    </source>
</evidence>
<evidence type="ECO:0000256" key="5">
    <source>
        <dbReference type="ARBA" id="ARBA00023163"/>
    </source>
</evidence>
<evidence type="ECO:0000256" key="3">
    <source>
        <dbReference type="ARBA" id="ARBA00023015"/>
    </source>
</evidence>
<dbReference type="InterPro" id="IPR004212">
    <property type="entry name" value="GTF2I"/>
</dbReference>
<evidence type="ECO:0000313" key="7">
    <source>
        <dbReference type="Ensembl" id="ENSECRP00000022187.1"/>
    </source>
</evidence>
<proteinExistence type="predicted"/>
<keyword evidence="4" id="KW-0238">DNA-binding</keyword>
<evidence type="ECO:0000256" key="4">
    <source>
        <dbReference type="ARBA" id="ARBA00023125"/>
    </source>
</evidence>
<dbReference type="GO" id="GO:0003677">
    <property type="term" value="F:DNA binding"/>
    <property type="evidence" value="ECO:0007669"/>
    <property type="project" value="UniProtKB-KW"/>
</dbReference>
<reference evidence="7" key="1">
    <citation type="submission" date="2025-08" db="UniProtKB">
        <authorList>
            <consortium name="Ensembl"/>
        </authorList>
    </citation>
    <scope>IDENTIFICATION</scope>
</reference>
<dbReference type="Proteomes" id="UP000694620">
    <property type="component" value="Unassembled WGS sequence"/>
</dbReference>
<dbReference type="Ensembl" id="ENSECRT00000022659.1">
    <property type="protein sequence ID" value="ENSECRP00000022187.1"/>
    <property type="gene ID" value="ENSECRG00000014994.1"/>
</dbReference>
<name>A0A8C4SVR2_ERPCA</name>
<dbReference type="InterPro" id="IPR036647">
    <property type="entry name" value="GTF2I-like_rpt_sf"/>
</dbReference>
<comment type="subcellular location">
    <subcellularLocation>
        <location evidence="1">Nucleus</location>
    </subcellularLocation>
</comment>
<dbReference type="GO" id="GO:0005634">
    <property type="term" value="C:nucleus"/>
    <property type="evidence" value="ECO:0007669"/>
    <property type="project" value="UniProtKB-SubCell"/>
</dbReference>
<accession>A0A8C4SVR2</accession>
<organism evidence="7 8">
    <name type="scientific">Erpetoichthys calabaricus</name>
    <name type="common">Rope fish</name>
    <name type="synonym">Calamoichthys calabaricus</name>
    <dbReference type="NCBI Taxonomy" id="27687"/>
    <lineage>
        <taxon>Eukaryota</taxon>
        <taxon>Metazoa</taxon>
        <taxon>Chordata</taxon>
        <taxon>Craniata</taxon>
        <taxon>Vertebrata</taxon>
        <taxon>Euteleostomi</taxon>
        <taxon>Actinopterygii</taxon>
        <taxon>Polypteriformes</taxon>
        <taxon>Polypteridae</taxon>
        <taxon>Erpetoichthys</taxon>
    </lineage>
</organism>
<evidence type="ECO:0000256" key="2">
    <source>
        <dbReference type="ARBA" id="ARBA00022737"/>
    </source>
</evidence>
<dbReference type="AlphaFoldDB" id="A0A8C4SVR2"/>
<dbReference type="GO" id="GO:0003700">
    <property type="term" value="F:DNA-binding transcription factor activity"/>
    <property type="evidence" value="ECO:0007669"/>
    <property type="project" value="TreeGrafter"/>
</dbReference>
<evidence type="ECO:0000256" key="1">
    <source>
        <dbReference type="ARBA" id="ARBA00004123"/>
    </source>
</evidence>
<dbReference type="PANTHER" id="PTHR46304:SF1">
    <property type="entry name" value="GENERAL TRANSCRIPTION FACTOR II-I REPEAT DOMAIN-CONTAINING PROTEIN 1"/>
    <property type="match status" value="1"/>
</dbReference>
<keyword evidence="3" id="KW-0805">Transcription regulation</keyword>
<keyword evidence="8" id="KW-1185">Reference proteome</keyword>
<protein>
    <submittedName>
        <fullName evidence="7">Uncharacterized protein</fullName>
    </submittedName>
</protein>